<dbReference type="STRING" id="1108595.BKX93_07500"/>
<dbReference type="PROSITE" id="PS51186">
    <property type="entry name" value="GNAT"/>
    <property type="match status" value="1"/>
</dbReference>
<dbReference type="CDD" id="cd04237">
    <property type="entry name" value="AAK_NAGS-ABP"/>
    <property type="match status" value="1"/>
</dbReference>
<evidence type="ECO:0000256" key="2">
    <source>
        <dbReference type="ARBA" id="ARBA00009145"/>
    </source>
</evidence>
<evidence type="ECO:0000313" key="9">
    <source>
        <dbReference type="EMBL" id="AOZ49857.1"/>
    </source>
</evidence>
<evidence type="ECO:0000256" key="6">
    <source>
        <dbReference type="ARBA" id="ARBA00023315"/>
    </source>
</evidence>
<keyword evidence="6 8" id="KW-0012">Acyltransferase</keyword>
<dbReference type="Gene3D" id="3.40.630.30">
    <property type="match status" value="1"/>
</dbReference>
<evidence type="ECO:0000256" key="8">
    <source>
        <dbReference type="HAMAP-Rule" id="MF_01105"/>
    </source>
</evidence>
<dbReference type="EMBL" id="CP017707">
    <property type="protein sequence ID" value="AOZ49857.1"/>
    <property type="molecule type" value="Genomic_DNA"/>
</dbReference>
<comment type="subcellular location">
    <subcellularLocation>
        <location evidence="8">Cytoplasm</location>
    </subcellularLocation>
</comment>
<dbReference type="Proteomes" id="UP000178776">
    <property type="component" value="Chromosome"/>
</dbReference>
<dbReference type="HAMAP" id="MF_01105">
    <property type="entry name" value="N_acetyl_glu_synth"/>
    <property type="match status" value="1"/>
</dbReference>
<dbReference type="GO" id="GO:0005737">
    <property type="term" value="C:cytoplasm"/>
    <property type="evidence" value="ECO:0007669"/>
    <property type="project" value="UniProtKB-SubCell"/>
</dbReference>
<dbReference type="InterPro" id="IPR000182">
    <property type="entry name" value="GNAT_dom"/>
</dbReference>
<dbReference type="AlphaFoldDB" id="A0A1D9LF19"/>
<evidence type="ECO:0000256" key="4">
    <source>
        <dbReference type="ARBA" id="ARBA00022605"/>
    </source>
</evidence>
<accession>A0A1D9LF19</accession>
<evidence type="ECO:0000256" key="7">
    <source>
        <dbReference type="ARBA" id="ARBA00048372"/>
    </source>
</evidence>
<keyword evidence="8" id="KW-0963">Cytoplasm</keyword>
<dbReference type="RefSeq" id="WP_046155684.1">
    <property type="nucleotide sequence ID" value="NZ_CP017707.1"/>
</dbReference>
<dbReference type="Pfam" id="PF00696">
    <property type="entry name" value="AA_kinase"/>
    <property type="match status" value="1"/>
</dbReference>
<comment type="similarity">
    <text evidence="2 8">Belongs to the acetyltransferase family. ArgA subfamily.</text>
</comment>
<keyword evidence="4 8" id="KW-0028">Amino-acid biosynthesis</keyword>
<dbReference type="NCBIfam" id="NF003641">
    <property type="entry name" value="PRK05279.1"/>
    <property type="match status" value="1"/>
</dbReference>
<dbReference type="PANTHER" id="PTHR30602:SF12">
    <property type="entry name" value="AMINO-ACID ACETYLTRANSFERASE NAGS1, CHLOROPLASTIC-RELATED"/>
    <property type="match status" value="1"/>
</dbReference>
<dbReference type="InterPro" id="IPR016181">
    <property type="entry name" value="Acyl_CoA_acyltransferase"/>
</dbReference>
<dbReference type="PIRSF" id="PIRSF000423">
    <property type="entry name" value="ArgA"/>
    <property type="match status" value="1"/>
</dbReference>
<dbReference type="UniPathway" id="UPA00068">
    <property type="reaction ID" value="UER00106"/>
</dbReference>
<sequence>MLTREFVHTFREAAPYINAYRGKTFVLAMGGESLLDGDFSSMAQDINLLVSLGVRIVLVHGIRPQIETLLQRQSIAPQFHLGRRVTDAATMDIVKQAAGATRHDVEARLSMGMPHSPMHGAHLRVAGGNFVTAQPLGVLDGMDMQYTGQVRRVDAAAIRLRLDAGELVLLTPVGYSLTGESFNLTMEELAAHAAIALKAEKLIYVVEGRGVVEHDGQLVSSLTAHQAEEMLQSGSLPDDVATYLPYCIRATRDGIPRAHLVSRHQDGALLLEHFTRGGNGTMIARDPLVRVRNASIEDVGDILGLIRPLEEQGILVRRSRERLEVEIGEYSVLEHDGKIYGCVAMHPFPEAETAELACLAVSQEKRDGGFGETLLKHVEYQARTRGLQSLFVLTTQTSHWFVERGFAEADKSSLPLARQQFYNYQRRSKVFVKKL</sequence>
<keyword evidence="3 8" id="KW-0055">Arginine biosynthesis</keyword>
<comment type="miscellaneous">
    <text evidence="8">In bacteria which possess the bifunctional enzyme ornithine acetyltransferase/N-acetylglutamate synthase (ArgJ), ArgA fulfills an anaplerotic role.</text>
</comment>
<dbReference type="PANTHER" id="PTHR30602">
    <property type="entry name" value="AMINO-ACID ACETYLTRANSFERASE"/>
    <property type="match status" value="1"/>
</dbReference>
<dbReference type="GO" id="GO:0006526">
    <property type="term" value="P:L-arginine biosynthetic process"/>
    <property type="evidence" value="ECO:0007669"/>
    <property type="project" value="UniProtKB-UniRule"/>
</dbReference>
<dbReference type="InterPro" id="IPR033719">
    <property type="entry name" value="NAGS_kin"/>
</dbReference>
<dbReference type="KEGG" id="cvc:BKX93_07500"/>
<dbReference type="SUPFAM" id="SSF53633">
    <property type="entry name" value="Carbamate kinase-like"/>
    <property type="match status" value="1"/>
</dbReference>
<dbReference type="InterPro" id="IPR001048">
    <property type="entry name" value="Asp/Glu/Uridylate_kinase"/>
</dbReference>
<dbReference type="GeneID" id="68841055"/>
<comment type="pathway">
    <text evidence="1 8">Amino-acid biosynthesis; L-arginine biosynthesis; N(2)-acetyl-L-ornithine from L-glutamate: step 1/4.</text>
</comment>
<dbReference type="Gene3D" id="3.40.1160.10">
    <property type="entry name" value="Acetylglutamate kinase-like"/>
    <property type="match status" value="1"/>
</dbReference>
<dbReference type="EC" id="2.3.1.1" evidence="8"/>
<evidence type="ECO:0000313" key="10">
    <source>
        <dbReference type="Proteomes" id="UP000178776"/>
    </source>
</evidence>
<dbReference type="NCBIfam" id="TIGR01890">
    <property type="entry name" value="N-Ac-Glu-synth"/>
    <property type="match status" value="1"/>
</dbReference>
<dbReference type="SUPFAM" id="SSF55729">
    <property type="entry name" value="Acyl-CoA N-acyltransferases (Nat)"/>
    <property type="match status" value="1"/>
</dbReference>
<evidence type="ECO:0000256" key="1">
    <source>
        <dbReference type="ARBA" id="ARBA00004925"/>
    </source>
</evidence>
<dbReference type="GO" id="GO:0004042">
    <property type="term" value="F:L-glutamate N-acetyltransferase activity"/>
    <property type="evidence" value="ECO:0007669"/>
    <property type="project" value="UniProtKB-UniRule"/>
</dbReference>
<proteinExistence type="inferred from homology"/>
<dbReference type="Pfam" id="PF00583">
    <property type="entry name" value="Acetyltransf_1"/>
    <property type="match status" value="1"/>
</dbReference>
<name>A0A1D9LF19_9NEIS</name>
<comment type="catalytic activity">
    <reaction evidence="7 8">
        <text>L-glutamate + acetyl-CoA = N-acetyl-L-glutamate + CoA + H(+)</text>
        <dbReference type="Rhea" id="RHEA:24292"/>
        <dbReference type="ChEBI" id="CHEBI:15378"/>
        <dbReference type="ChEBI" id="CHEBI:29985"/>
        <dbReference type="ChEBI" id="CHEBI:44337"/>
        <dbReference type="ChEBI" id="CHEBI:57287"/>
        <dbReference type="ChEBI" id="CHEBI:57288"/>
        <dbReference type="EC" id="2.3.1.1"/>
    </reaction>
</comment>
<reference evidence="9 10" key="1">
    <citation type="submission" date="2016-10" db="EMBL/GenBank/DDBJ databases">
        <title>Chromobacterium muskegensis sp. nov., an insecticidal bacterium isolated from Sphagnum bogs.</title>
        <authorList>
            <person name="Sparks M.E."/>
            <person name="Blackburn M.B."/>
            <person name="Gundersen-Rindal D.E."/>
            <person name="Mitchell A."/>
            <person name="Farrar R."/>
            <person name="Kuhar D."/>
        </authorList>
    </citation>
    <scope>NUCLEOTIDE SEQUENCE [LARGE SCALE GENOMIC DNA]</scope>
    <source>
        <strain evidence="9 10">21-1</strain>
    </source>
</reference>
<evidence type="ECO:0000256" key="5">
    <source>
        <dbReference type="ARBA" id="ARBA00022679"/>
    </source>
</evidence>
<protein>
    <recommendedName>
        <fullName evidence="8">Amino-acid acetyltransferase</fullName>
        <ecNumber evidence="8">2.3.1.1</ecNumber>
    </recommendedName>
    <alternativeName>
        <fullName evidence="8">N-acetylglutamate synthase</fullName>
        <shortName evidence="8">AGS</shortName>
        <shortName evidence="8">NAGS</shortName>
    </alternativeName>
</protein>
<dbReference type="InterPro" id="IPR036393">
    <property type="entry name" value="AceGlu_kinase-like_sf"/>
</dbReference>
<gene>
    <name evidence="8" type="primary">argA</name>
    <name evidence="9" type="ORF">BKX93_07500</name>
</gene>
<keyword evidence="5 8" id="KW-0808">Transferase</keyword>
<organism evidence="9 10">
    <name type="scientific">Chromobacterium vaccinii</name>
    <dbReference type="NCBI Taxonomy" id="1108595"/>
    <lineage>
        <taxon>Bacteria</taxon>
        <taxon>Pseudomonadati</taxon>
        <taxon>Pseudomonadota</taxon>
        <taxon>Betaproteobacteria</taxon>
        <taxon>Neisseriales</taxon>
        <taxon>Chromobacteriaceae</taxon>
        <taxon>Chromobacterium</taxon>
    </lineage>
</organism>
<dbReference type="CDD" id="cd04301">
    <property type="entry name" value="NAT_SF"/>
    <property type="match status" value="1"/>
</dbReference>
<evidence type="ECO:0000256" key="3">
    <source>
        <dbReference type="ARBA" id="ARBA00022571"/>
    </source>
</evidence>
<dbReference type="InterPro" id="IPR010167">
    <property type="entry name" value="NH2A_AcTrfase"/>
</dbReference>